<dbReference type="KEGG" id="ure:UREG_02513"/>
<gene>
    <name evidence="2" type="ORF">UREG_02513</name>
</gene>
<sequence>MDYFIDILHYGHTSKQLDICTHSASSRVITEKPAHGIGDVRLGALDMIIPPSPGTTPMAMTLAPPTRMAMATRSLLIMMTALMLPQEIRKHCRKKERYRIQNPKRKRGLEHRADLLRVAAERVIRPATPNAKGAQAQEEAAAAEVVAVFVDDAAEEIDAGDEGAEETEVDEGDEDGGALGAAVADEGLKGPCAG</sequence>
<accession>C4JGB5</accession>
<dbReference type="GeneID" id="8443201"/>
<protein>
    <submittedName>
        <fullName evidence="2">Uncharacterized protein</fullName>
    </submittedName>
</protein>
<dbReference type="EMBL" id="CH476615">
    <property type="protein sequence ID" value="EEP77664.1"/>
    <property type="molecule type" value="Genomic_DNA"/>
</dbReference>
<dbReference type="Proteomes" id="UP000002058">
    <property type="component" value="Unassembled WGS sequence"/>
</dbReference>
<reference evidence="3" key="1">
    <citation type="journal article" date="2009" name="Genome Res.">
        <title>Comparative genomic analyses of the human fungal pathogens Coccidioides and their relatives.</title>
        <authorList>
            <person name="Sharpton T.J."/>
            <person name="Stajich J.E."/>
            <person name="Rounsley S.D."/>
            <person name="Gardner M.J."/>
            <person name="Wortman J.R."/>
            <person name="Jordar V.S."/>
            <person name="Maiti R."/>
            <person name="Kodira C.D."/>
            <person name="Neafsey D.E."/>
            <person name="Zeng Q."/>
            <person name="Hung C.-Y."/>
            <person name="McMahan C."/>
            <person name="Muszewska A."/>
            <person name="Grynberg M."/>
            <person name="Mandel M.A."/>
            <person name="Kellner E.M."/>
            <person name="Barker B.M."/>
            <person name="Galgiani J.N."/>
            <person name="Orbach M.J."/>
            <person name="Kirkland T.N."/>
            <person name="Cole G.T."/>
            <person name="Henn M.R."/>
            <person name="Birren B.W."/>
            <person name="Taylor J.W."/>
        </authorList>
    </citation>
    <scope>NUCLEOTIDE SEQUENCE [LARGE SCALE GENOMIC DNA]</scope>
    <source>
        <strain evidence="3">UAMH 1704</strain>
    </source>
</reference>
<name>C4JGB5_UNCRE</name>
<evidence type="ECO:0000313" key="3">
    <source>
        <dbReference type="Proteomes" id="UP000002058"/>
    </source>
</evidence>
<dbReference type="VEuPathDB" id="FungiDB:UREG_02513"/>
<feature type="region of interest" description="Disordered" evidence="1">
    <location>
        <begin position="156"/>
        <end position="194"/>
    </location>
</feature>
<dbReference type="HOGENOM" id="CLU_1403381_0_0_1"/>
<dbReference type="RefSeq" id="XP_002542997.1">
    <property type="nucleotide sequence ID" value="XM_002542951.1"/>
</dbReference>
<evidence type="ECO:0000256" key="1">
    <source>
        <dbReference type="SAM" id="MobiDB-lite"/>
    </source>
</evidence>
<dbReference type="InParanoid" id="C4JGB5"/>
<evidence type="ECO:0000313" key="2">
    <source>
        <dbReference type="EMBL" id="EEP77664.1"/>
    </source>
</evidence>
<dbReference type="AlphaFoldDB" id="C4JGB5"/>
<feature type="compositionally biased region" description="Acidic residues" evidence="1">
    <location>
        <begin position="156"/>
        <end position="176"/>
    </location>
</feature>
<proteinExistence type="predicted"/>
<keyword evidence="3" id="KW-1185">Reference proteome</keyword>
<organism evidence="2 3">
    <name type="scientific">Uncinocarpus reesii (strain UAMH 1704)</name>
    <dbReference type="NCBI Taxonomy" id="336963"/>
    <lineage>
        <taxon>Eukaryota</taxon>
        <taxon>Fungi</taxon>
        <taxon>Dikarya</taxon>
        <taxon>Ascomycota</taxon>
        <taxon>Pezizomycotina</taxon>
        <taxon>Eurotiomycetes</taxon>
        <taxon>Eurotiomycetidae</taxon>
        <taxon>Onygenales</taxon>
        <taxon>Onygenaceae</taxon>
        <taxon>Uncinocarpus</taxon>
    </lineage>
</organism>